<dbReference type="AlphaFoldDB" id="A0A368Y487"/>
<gene>
    <name evidence="1" type="ORF">DES41_102862</name>
</gene>
<dbReference type="OrthoDB" id="8908940at2"/>
<evidence type="ECO:0000313" key="1">
    <source>
        <dbReference type="EMBL" id="RCW74539.1"/>
    </source>
</evidence>
<evidence type="ECO:0000313" key="2">
    <source>
        <dbReference type="Proteomes" id="UP000252884"/>
    </source>
</evidence>
<dbReference type="EMBL" id="QPJK01000002">
    <property type="protein sequence ID" value="RCW74539.1"/>
    <property type="molecule type" value="Genomic_DNA"/>
</dbReference>
<reference evidence="1 2" key="1">
    <citation type="submission" date="2018-07" db="EMBL/GenBank/DDBJ databases">
        <title>Genomic Encyclopedia of Type Strains, Phase IV (KMG-IV): sequencing the most valuable type-strain genomes for metagenomic binning, comparative biology and taxonomic classification.</title>
        <authorList>
            <person name="Goeker M."/>
        </authorList>
    </citation>
    <scope>NUCLEOTIDE SEQUENCE [LARGE SCALE GENOMIC DNA]</scope>
    <source>
        <strain evidence="1 2">DSM 21634</strain>
    </source>
</reference>
<protein>
    <submittedName>
        <fullName evidence="1">Uncharacterized protein</fullName>
    </submittedName>
</protein>
<dbReference type="Proteomes" id="UP000252884">
    <property type="component" value="Unassembled WGS sequence"/>
</dbReference>
<dbReference type="RefSeq" id="WP_114467625.1">
    <property type="nucleotide sequence ID" value="NZ_QPJK01000002.1"/>
</dbReference>
<proteinExistence type="predicted"/>
<name>A0A368Y487_9BURK</name>
<sequence length="101" mass="11142">MDTLLDTAYLVALVEPALPEAARMQAELRYCRELERRLGTPDDVAHALRAIARVAALEDEPGAEAQTLLVQWRLANHAARQLAVQDLPQAAAQARFEVRLG</sequence>
<comment type="caution">
    <text evidence="1">The sequence shown here is derived from an EMBL/GenBank/DDBJ whole genome shotgun (WGS) entry which is preliminary data.</text>
</comment>
<accession>A0A368Y487</accession>
<keyword evidence="2" id="KW-1185">Reference proteome</keyword>
<organism evidence="1 2">
    <name type="scientific">Pseudorhodoferax soli</name>
    <dbReference type="NCBI Taxonomy" id="545864"/>
    <lineage>
        <taxon>Bacteria</taxon>
        <taxon>Pseudomonadati</taxon>
        <taxon>Pseudomonadota</taxon>
        <taxon>Betaproteobacteria</taxon>
        <taxon>Burkholderiales</taxon>
        <taxon>Comamonadaceae</taxon>
    </lineage>
</organism>